<evidence type="ECO:0000313" key="2">
    <source>
        <dbReference type="EMBL" id="QQV91540.1"/>
    </source>
</evidence>
<gene>
    <name evidence="2" type="ORF">Peternella1_4</name>
</gene>
<dbReference type="Proteomes" id="UP000693777">
    <property type="component" value="Segment"/>
</dbReference>
<feature type="domain" description="ORC1/DEAH AAA+ ATPase" evidence="1">
    <location>
        <begin position="100"/>
        <end position="202"/>
    </location>
</feature>
<name>A0A8E5E9V4_9CAUD</name>
<keyword evidence="3" id="KW-1185">Reference proteome</keyword>
<dbReference type="Gene3D" id="3.40.50.300">
    <property type="entry name" value="P-loop containing nucleotide triphosphate hydrolases"/>
    <property type="match status" value="1"/>
</dbReference>
<dbReference type="InterPro" id="IPR049945">
    <property type="entry name" value="AAA_22"/>
</dbReference>
<reference evidence="2" key="1">
    <citation type="submission" date="2020-07" db="EMBL/GenBank/DDBJ databases">
        <title>Highly diverse flavobacterial phages as mortality factor during North Sea spring blooms.</title>
        <authorList>
            <person name="Bartlau N."/>
            <person name="Wichels A."/>
            <person name="Krohne G."/>
            <person name="Adriaenssens E.M."/>
            <person name="Heins A."/>
            <person name="Fuchs B.M."/>
            <person name="Amann R."/>
            <person name="Moraru C."/>
        </authorList>
    </citation>
    <scope>NUCLEOTIDE SEQUENCE</scope>
</reference>
<dbReference type="EMBL" id="MT732475">
    <property type="protein sequence ID" value="QQV91540.1"/>
    <property type="molecule type" value="Genomic_DNA"/>
</dbReference>
<accession>A0A8E5E9V4</accession>
<dbReference type="GO" id="GO:0016887">
    <property type="term" value="F:ATP hydrolysis activity"/>
    <property type="evidence" value="ECO:0007669"/>
    <property type="project" value="InterPro"/>
</dbReference>
<proteinExistence type="predicted"/>
<protein>
    <submittedName>
        <fullName evidence="2">Transposase B</fullName>
    </submittedName>
</protein>
<organism evidence="2 3">
    <name type="scientific">Winogradskyella phage Peternella_1</name>
    <dbReference type="NCBI Taxonomy" id="2745699"/>
    <lineage>
        <taxon>Viruses</taxon>
        <taxon>Duplodnaviria</taxon>
        <taxon>Heunggongvirae</taxon>
        <taxon>Uroviricota</taxon>
        <taxon>Caudoviricetes</taxon>
        <taxon>Winoviridae</taxon>
        <taxon>Peternellavirus</taxon>
        <taxon>Peternellavirus peternella</taxon>
    </lineage>
</organism>
<evidence type="ECO:0000259" key="1">
    <source>
        <dbReference type="Pfam" id="PF13401"/>
    </source>
</evidence>
<dbReference type="InterPro" id="IPR027417">
    <property type="entry name" value="P-loop_NTPase"/>
</dbReference>
<sequence length="280" mass="32603">MKTKNKTLVANELTSLCSKTSQAHMAKMLEVSTALISQVLNNNWKLISNEMWRIIQKRLFIDFDWQTVEINNFQLINHLLKSANNLGISVAISDTAGKSKSETFKHYWKQNINNTIYVQCKTSWTKKTYLKALLIAAGQESYGKTEELLNRFIKHLMSLEHPMVILDQADKLKDPQLDLFMDFYNDLNGHCGFMISGVKALEKRILKGVHQQRIGYEEFYSRIGRKFIELDHLTINDVRLICNANGVEDENEITYIYNNCEDDLRRVRRDIDIYKLKQTA</sequence>
<evidence type="ECO:0000313" key="3">
    <source>
        <dbReference type="Proteomes" id="UP000693777"/>
    </source>
</evidence>
<dbReference type="Pfam" id="PF13401">
    <property type="entry name" value="AAA_22"/>
    <property type="match status" value="1"/>
</dbReference>